<evidence type="ECO:0000313" key="1">
    <source>
        <dbReference type="EMBL" id="MCJ2542627.1"/>
    </source>
</evidence>
<sequence>MAQNPPTWRAGSWRWRWLRLGLSGATVLGLGLFSQPALSQAKGERCWAEPQLWAEGLTEQLPLFLNLALSRSRSEFQVVLVGEPEVEPLEDLPIPTTGSPPQGFRLYFTTLERRLVLDPTPDTDTKKGQNPLAGRRTENIQLAYEAYLIRSTPRDPWQLVRLQVTGSGVPIRDVTEGITAQAIRSWQQAGCPLTGDLELTKPSF</sequence>
<accession>A0ABT0CA12</accession>
<proteinExistence type="predicted"/>
<name>A0ABT0CA12_THEVL</name>
<organism evidence="1 2">
    <name type="scientific">Thermostichus vulcanus str. 'Rupite'</name>
    <dbReference type="NCBI Taxonomy" id="2813851"/>
    <lineage>
        <taxon>Bacteria</taxon>
        <taxon>Bacillati</taxon>
        <taxon>Cyanobacteriota</taxon>
        <taxon>Cyanophyceae</taxon>
        <taxon>Thermostichales</taxon>
        <taxon>Thermostichaceae</taxon>
        <taxon>Thermostichus</taxon>
    </lineage>
</organism>
<dbReference type="EMBL" id="JAFIRA010000013">
    <property type="protein sequence ID" value="MCJ2542627.1"/>
    <property type="molecule type" value="Genomic_DNA"/>
</dbReference>
<protein>
    <submittedName>
        <fullName evidence="1">Uncharacterized protein</fullName>
    </submittedName>
</protein>
<reference evidence="1" key="1">
    <citation type="submission" date="2021-02" db="EMBL/GenBank/DDBJ databases">
        <title>The CRISPR/cas machinery reduction and long-range gene transfer in the hot spring cyanobacterium Synechococcus.</title>
        <authorList>
            <person name="Dvorak P."/>
            <person name="Jahodarova E."/>
            <person name="Hasler P."/>
            <person name="Poulickova A."/>
        </authorList>
    </citation>
    <scope>NUCLEOTIDE SEQUENCE</scope>
    <source>
        <strain evidence="1">Rupite</strain>
    </source>
</reference>
<dbReference type="Proteomes" id="UP000830835">
    <property type="component" value="Unassembled WGS sequence"/>
</dbReference>
<gene>
    <name evidence="1" type="ORF">JX360_06860</name>
</gene>
<evidence type="ECO:0000313" key="2">
    <source>
        <dbReference type="Proteomes" id="UP000830835"/>
    </source>
</evidence>
<comment type="caution">
    <text evidence="1">The sequence shown here is derived from an EMBL/GenBank/DDBJ whole genome shotgun (WGS) entry which is preliminary data.</text>
</comment>
<keyword evidence="2" id="KW-1185">Reference proteome</keyword>